<protein>
    <recommendedName>
        <fullName evidence="3">Lanthionine synthetase-like protein</fullName>
    </recommendedName>
</protein>
<name>A0ABY7WUP1_9LACO</name>
<gene>
    <name evidence="1" type="ORF">PQ472_12395</name>
</gene>
<evidence type="ECO:0000313" key="2">
    <source>
        <dbReference type="Proteomes" id="UP001220377"/>
    </source>
</evidence>
<sequence length="275" mass="31055">MFIHLDTCRELLGIISEHSSLTHDEAFKQYGNKVSNAAIYHKFKDSQMKYSLTDGECGIAAALLPAASDNAEVRCYCDQVAGQCAAFIHDPQTFADFKDRSADPYALDQGISGMGIYMSLYNERFPLPTTELALQNIASDLRQNLSESADGKRELSIADWKYVAAFFAVYGRQHPDYANDARRILHAIDHQHKFQFTNLRWGVAGLLVLATFLHDRPLIRKYRQLLLASGSYRGNTMVWPLPGQVYLTNDYFLDGTSGIYWALMYSLNVSDEILQ</sequence>
<organism evidence="1 2">
    <name type="scientific">Lacticaseibacillus pabuli</name>
    <dbReference type="NCBI Taxonomy" id="3025672"/>
    <lineage>
        <taxon>Bacteria</taxon>
        <taxon>Bacillati</taxon>
        <taxon>Bacillota</taxon>
        <taxon>Bacilli</taxon>
        <taxon>Lactobacillales</taxon>
        <taxon>Lactobacillaceae</taxon>
        <taxon>Lacticaseibacillus</taxon>
    </lineage>
</organism>
<geneLocation type="plasmid" evidence="1 2">
    <name>unnamed1</name>
</geneLocation>
<proteinExistence type="predicted"/>
<reference evidence="1 2" key="1">
    <citation type="submission" date="2023-02" db="EMBL/GenBank/DDBJ databases">
        <title>Genome sequence of Lacticaseibacillus sp. KACC 23028.</title>
        <authorList>
            <person name="Kim S."/>
            <person name="Heo J."/>
            <person name="Kwon S.-W."/>
        </authorList>
    </citation>
    <scope>NUCLEOTIDE SEQUENCE [LARGE SCALE GENOMIC DNA]</scope>
    <source>
        <strain evidence="1 2">KACC 23028</strain>
        <plasmid evidence="1 2">unnamed1</plasmid>
    </source>
</reference>
<dbReference type="RefSeq" id="WP_274262460.1">
    <property type="nucleotide sequence ID" value="NZ_CP117885.1"/>
</dbReference>
<accession>A0ABY7WUP1</accession>
<keyword evidence="2" id="KW-1185">Reference proteome</keyword>
<keyword evidence="1" id="KW-0614">Plasmid</keyword>
<evidence type="ECO:0000313" key="1">
    <source>
        <dbReference type="EMBL" id="WDF83882.1"/>
    </source>
</evidence>
<dbReference type="EMBL" id="CP117885">
    <property type="protein sequence ID" value="WDF83882.1"/>
    <property type="molecule type" value="Genomic_DNA"/>
</dbReference>
<evidence type="ECO:0008006" key="3">
    <source>
        <dbReference type="Google" id="ProtNLM"/>
    </source>
</evidence>
<dbReference type="Proteomes" id="UP001220377">
    <property type="component" value="Plasmid unnamed1"/>
</dbReference>
<dbReference type="SUPFAM" id="SSF158745">
    <property type="entry name" value="LanC-like"/>
    <property type="match status" value="1"/>
</dbReference>